<reference evidence="2 3" key="1">
    <citation type="journal article" date="2012" name="Nat. Biotechnol.">
        <title>Draft genome sequence of pigeonpea (Cajanus cajan), an orphan legume crop of resource-poor farmers.</title>
        <authorList>
            <person name="Varshney R.K."/>
            <person name="Chen W."/>
            <person name="Li Y."/>
            <person name="Bharti A.K."/>
            <person name="Saxena R.K."/>
            <person name="Schlueter J.A."/>
            <person name="Donoghue M.T."/>
            <person name="Azam S."/>
            <person name="Fan G."/>
            <person name="Whaley A.M."/>
            <person name="Farmer A.D."/>
            <person name="Sheridan J."/>
            <person name="Iwata A."/>
            <person name="Tuteja R."/>
            <person name="Penmetsa R.V."/>
            <person name="Wu W."/>
            <person name="Upadhyaya H.D."/>
            <person name="Yang S.P."/>
            <person name="Shah T."/>
            <person name="Saxena K.B."/>
            <person name="Michael T."/>
            <person name="McCombie W.R."/>
            <person name="Yang B."/>
            <person name="Zhang G."/>
            <person name="Yang H."/>
            <person name="Wang J."/>
            <person name="Spillane C."/>
            <person name="Cook D.R."/>
            <person name="May G.D."/>
            <person name="Xu X."/>
            <person name="Jackson S.A."/>
        </authorList>
    </citation>
    <scope>NUCLEOTIDE SEQUENCE [LARGE SCALE GENOMIC DNA]</scope>
    <source>
        <strain evidence="3">cv. Asha</strain>
    </source>
</reference>
<dbReference type="CDD" id="cd01647">
    <property type="entry name" value="RT_LTR"/>
    <property type="match status" value="1"/>
</dbReference>
<dbReference type="PROSITE" id="PS50878">
    <property type="entry name" value="RT_POL"/>
    <property type="match status" value="1"/>
</dbReference>
<dbReference type="Gene3D" id="3.10.10.10">
    <property type="entry name" value="HIV Type 1 Reverse Transcriptase, subunit A, domain 1"/>
    <property type="match status" value="1"/>
</dbReference>
<dbReference type="InterPro" id="IPR043502">
    <property type="entry name" value="DNA/RNA_pol_sf"/>
</dbReference>
<evidence type="ECO:0000313" key="2">
    <source>
        <dbReference type="EMBL" id="KYP72265.1"/>
    </source>
</evidence>
<proteinExistence type="predicted"/>
<accession>A0A151TZ16</accession>
<dbReference type="PANTHER" id="PTHR24559">
    <property type="entry name" value="TRANSPOSON TY3-I GAG-POL POLYPROTEIN"/>
    <property type="match status" value="1"/>
</dbReference>
<dbReference type="InterPro" id="IPR053134">
    <property type="entry name" value="RNA-dir_DNA_polymerase"/>
</dbReference>
<name>A0A151TZ16_CAJCA</name>
<protein>
    <submittedName>
        <fullName evidence="2">Transposon Ty3-G Gag-Pol polyprotein</fullName>
    </submittedName>
</protein>
<dbReference type="Gramene" id="C.cajan_04733.t">
    <property type="protein sequence ID" value="C.cajan_04733.t.cds1"/>
    <property type="gene ID" value="C.cajan_04733"/>
</dbReference>
<dbReference type="Proteomes" id="UP000075243">
    <property type="component" value="Chromosome 2"/>
</dbReference>
<sequence length="406" mass="45644">MVRKPNGKWRMCTDYTNLNKACPKDAYPLPNIDRLVDGASGHKFLSFLDAYSGYNQIRMHPQDEEKTAFITETANNCYRVMSFGLKNTEATYQRLMNKIFHDQIGRSMEVYVNDMVVKSSDVSAHTRDLTDVFQALRRHQMRLNPEKCVFGVSGGKFLGFMLSNRGIEANPEKCQAILDMKSPTTLKEVQKLAGRLTSLSRFLPCLAEIVKPILLLLKKTERFKWTQECEVSFQQFKERLSMPPILSKLAGGLDMIIYLSVSLPRSLSAKDVAYVNFYKSSLLRSLSAKDVAYANSCKSSLRRSLSAKDVAYANSCKSSLRRSLSAKDVAYANSCKSSLRRSLSAKDVAYINFYKSSLLRSLSAKDVAYANFCKSSLLRSLSAKDVAYVNFYESSLPRSLSAKGVT</sequence>
<dbReference type="PANTHER" id="PTHR24559:SF444">
    <property type="entry name" value="REVERSE TRANSCRIPTASE DOMAIN-CONTAINING PROTEIN"/>
    <property type="match status" value="1"/>
</dbReference>
<dbReference type="SUPFAM" id="SSF56672">
    <property type="entry name" value="DNA/RNA polymerases"/>
    <property type="match status" value="1"/>
</dbReference>
<organism evidence="2 3">
    <name type="scientific">Cajanus cajan</name>
    <name type="common">Pigeon pea</name>
    <name type="synonym">Cajanus indicus</name>
    <dbReference type="NCBI Taxonomy" id="3821"/>
    <lineage>
        <taxon>Eukaryota</taxon>
        <taxon>Viridiplantae</taxon>
        <taxon>Streptophyta</taxon>
        <taxon>Embryophyta</taxon>
        <taxon>Tracheophyta</taxon>
        <taxon>Spermatophyta</taxon>
        <taxon>Magnoliopsida</taxon>
        <taxon>eudicotyledons</taxon>
        <taxon>Gunneridae</taxon>
        <taxon>Pentapetalae</taxon>
        <taxon>rosids</taxon>
        <taxon>fabids</taxon>
        <taxon>Fabales</taxon>
        <taxon>Fabaceae</taxon>
        <taxon>Papilionoideae</taxon>
        <taxon>50 kb inversion clade</taxon>
        <taxon>NPAAA clade</taxon>
        <taxon>indigoferoid/millettioid clade</taxon>
        <taxon>Phaseoleae</taxon>
        <taxon>Cajanus</taxon>
    </lineage>
</organism>
<dbReference type="InterPro" id="IPR000477">
    <property type="entry name" value="RT_dom"/>
</dbReference>
<dbReference type="InterPro" id="IPR043128">
    <property type="entry name" value="Rev_trsase/Diguanyl_cyclase"/>
</dbReference>
<dbReference type="EMBL" id="CM003604">
    <property type="protein sequence ID" value="KYP72265.1"/>
    <property type="molecule type" value="Genomic_DNA"/>
</dbReference>
<dbReference type="AlphaFoldDB" id="A0A151TZ16"/>
<feature type="domain" description="Reverse transcriptase" evidence="1">
    <location>
        <begin position="1"/>
        <end position="162"/>
    </location>
</feature>
<gene>
    <name evidence="2" type="ORF">KK1_004853</name>
</gene>
<evidence type="ECO:0000313" key="3">
    <source>
        <dbReference type="Proteomes" id="UP000075243"/>
    </source>
</evidence>
<dbReference type="Gene3D" id="3.30.70.270">
    <property type="match status" value="2"/>
</dbReference>
<dbReference type="Pfam" id="PF00078">
    <property type="entry name" value="RVT_1"/>
    <property type="match status" value="1"/>
</dbReference>
<evidence type="ECO:0000259" key="1">
    <source>
        <dbReference type="PROSITE" id="PS50878"/>
    </source>
</evidence>
<keyword evidence="3" id="KW-1185">Reference proteome</keyword>